<sequence length="679" mass="74263">MADPLLQPYRLKHLELKNRIFSTSHEPAYSVGGMPAARYQAYHEEKAKGGAAMTMIGGSSVVAKDSPQAFGNLYIHDDAIIPHFKALAERVHAYDCAVMCQITHLGRRTSWNKEHWLPVISASHQREPAHRSFPKTMEDFDISRTVRAYGAAAKRARAGNLDGVEVEAYGHLFDAFLSPRTNTREDNYGGSLENRMRFGVEVLTEMRRQAGSDFIIGVRMVIDEAEDGGLRFDEGIEIARRLHADGLMDFLNVIVGTIDTDEALSHIIPLMGTPAGPNFAKVKAARNLLPGLPVFHAARVNDLATARHWISDDAVDMIGMTRAHMADPHIVAKMMRGEEERIRPCVGAGYCIDRIYQGGEALCLHNPSTGREETMPHVIAPTAGAKKKVVIVGAGPAGLEAARVSALRGHKVTVFEATDRVGGQVALAAKVNRRKELVGITDWLYAECQHAGVTFRFNTFAEGSDITAENPDIVIIATGGTPNTAPFGEGGDLALSTWDVLSGQVALSDDIILYDDESGHEALSTAEFLTNKGIKFEIVTPERMVGAEVGGLNYPAYYKAFYQGDVKVTLNLRMKKIAKDGNQLVATLHNPYDKSTVERRAQQIIVAHGNLPADAVYFDLKEQSSNRGEIDFDAFIEGRPQTLKTNAAGSFQLFRIGDAVAARNIHAAIYDGLRLCKVF</sequence>
<keyword evidence="7" id="KW-0560">Oxidoreductase</keyword>
<evidence type="ECO:0000256" key="9">
    <source>
        <dbReference type="ARBA" id="ARBA00023014"/>
    </source>
</evidence>
<dbReference type="Proteomes" id="UP001271769">
    <property type="component" value="Unassembled WGS sequence"/>
</dbReference>
<comment type="similarity">
    <text evidence="3">In the N-terminal section; belongs to the NADH:flavin oxidoreductase/NADH oxidase family.</text>
</comment>
<dbReference type="InterPro" id="IPR023753">
    <property type="entry name" value="FAD/NAD-binding_dom"/>
</dbReference>
<dbReference type="SUPFAM" id="SSF51905">
    <property type="entry name" value="FAD/NAD(P)-binding domain"/>
    <property type="match status" value="1"/>
</dbReference>
<dbReference type="InterPro" id="IPR013785">
    <property type="entry name" value="Aldolase_TIM"/>
</dbReference>
<keyword evidence="6" id="KW-0479">Metal-binding</keyword>
<protein>
    <submittedName>
        <fullName evidence="12">FAD-dependent oxidoreductase</fullName>
    </submittedName>
</protein>
<dbReference type="Gene3D" id="3.50.50.60">
    <property type="entry name" value="FAD/NAD(P)-binding domain"/>
    <property type="match status" value="1"/>
</dbReference>
<organism evidence="12 13">
    <name type="scientific">Dongia rigui</name>
    <dbReference type="NCBI Taxonomy" id="940149"/>
    <lineage>
        <taxon>Bacteria</taxon>
        <taxon>Pseudomonadati</taxon>
        <taxon>Pseudomonadota</taxon>
        <taxon>Alphaproteobacteria</taxon>
        <taxon>Rhodospirillales</taxon>
        <taxon>Dongiaceae</taxon>
        <taxon>Dongia</taxon>
    </lineage>
</organism>
<keyword evidence="5" id="KW-0288">FMN</keyword>
<dbReference type="Pfam" id="PF07992">
    <property type="entry name" value="Pyr_redox_2"/>
    <property type="match status" value="1"/>
</dbReference>
<dbReference type="RefSeq" id="WP_320499119.1">
    <property type="nucleotide sequence ID" value="NZ_JAXCLX010000001.1"/>
</dbReference>
<comment type="cofactor">
    <cofactor evidence="1">
        <name>FMN</name>
        <dbReference type="ChEBI" id="CHEBI:58210"/>
    </cofactor>
</comment>
<gene>
    <name evidence="12" type="ORF">SMD31_02555</name>
</gene>
<dbReference type="PANTHER" id="PTHR42917">
    <property type="entry name" value="2,4-DIENOYL-COA REDUCTASE"/>
    <property type="match status" value="1"/>
</dbReference>
<evidence type="ECO:0000256" key="1">
    <source>
        <dbReference type="ARBA" id="ARBA00001917"/>
    </source>
</evidence>
<evidence type="ECO:0000256" key="5">
    <source>
        <dbReference type="ARBA" id="ARBA00022643"/>
    </source>
</evidence>
<dbReference type="Gene3D" id="3.40.50.720">
    <property type="entry name" value="NAD(P)-binding Rossmann-like Domain"/>
    <property type="match status" value="1"/>
</dbReference>
<reference evidence="12 13" key="1">
    <citation type="journal article" date="2013" name="Antonie Van Leeuwenhoek">
        <title>Dongia rigui sp. nov., isolated from freshwater of a large wetland in Korea.</title>
        <authorList>
            <person name="Baik K.S."/>
            <person name="Hwang Y.M."/>
            <person name="Choi J.S."/>
            <person name="Kwon J."/>
            <person name="Seong C.N."/>
        </authorList>
    </citation>
    <scope>NUCLEOTIDE SEQUENCE [LARGE SCALE GENOMIC DNA]</scope>
    <source>
        <strain evidence="12 13">04SU4-P</strain>
    </source>
</reference>
<dbReference type="PRINTS" id="PR00368">
    <property type="entry name" value="FADPNR"/>
</dbReference>
<comment type="caution">
    <text evidence="12">The sequence shown here is derived from an EMBL/GenBank/DDBJ whole genome shotgun (WGS) entry which is preliminary data.</text>
</comment>
<evidence type="ECO:0000256" key="4">
    <source>
        <dbReference type="ARBA" id="ARBA00022630"/>
    </source>
</evidence>
<dbReference type="InterPro" id="IPR051793">
    <property type="entry name" value="NADH:flavin_oxidoreductase"/>
</dbReference>
<dbReference type="Gene3D" id="3.20.20.70">
    <property type="entry name" value="Aldolase class I"/>
    <property type="match status" value="1"/>
</dbReference>
<name>A0ABU5DTX8_9PROT</name>
<evidence type="ECO:0000313" key="12">
    <source>
        <dbReference type="EMBL" id="MDY0870779.1"/>
    </source>
</evidence>
<dbReference type="CDD" id="cd04734">
    <property type="entry name" value="OYE_like_3_FMN"/>
    <property type="match status" value="1"/>
</dbReference>
<keyword evidence="4" id="KW-0285">Flavoprotein</keyword>
<feature type="domain" description="NADH:flavin oxidoreductase/NADH oxidase N-terminal" evidence="10">
    <location>
        <begin position="5"/>
        <end position="337"/>
    </location>
</feature>
<dbReference type="Pfam" id="PF00724">
    <property type="entry name" value="Oxidored_FMN"/>
    <property type="match status" value="1"/>
</dbReference>
<evidence type="ECO:0000256" key="3">
    <source>
        <dbReference type="ARBA" id="ARBA00011048"/>
    </source>
</evidence>
<keyword evidence="8" id="KW-0408">Iron</keyword>
<evidence type="ECO:0000256" key="2">
    <source>
        <dbReference type="ARBA" id="ARBA00001966"/>
    </source>
</evidence>
<evidence type="ECO:0000256" key="7">
    <source>
        <dbReference type="ARBA" id="ARBA00023002"/>
    </source>
</evidence>
<comment type="cofactor">
    <cofactor evidence="2">
        <name>[4Fe-4S] cluster</name>
        <dbReference type="ChEBI" id="CHEBI:49883"/>
    </cofactor>
</comment>
<dbReference type="EMBL" id="JAXCLX010000001">
    <property type="protein sequence ID" value="MDY0870779.1"/>
    <property type="molecule type" value="Genomic_DNA"/>
</dbReference>
<keyword evidence="13" id="KW-1185">Reference proteome</keyword>
<dbReference type="SUPFAM" id="SSF51395">
    <property type="entry name" value="FMN-linked oxidoreductases"/>
    <property type="match status" value="1"/>
</dbReference>
<evidence type="ECO:0000313" key="13">
    <source>
        <dbReference type="Proteomes" id="UP001271769"/>
    </source>
</evidence>
<evidence type="ECO:0000256" key="6">
    <source>
        <dbReference type="ARBA" id="ARBA00022723"/>
    </source>
</evidence>
<evidence type="ECO:0000259" key="10">
    <source>
        <dbReference type="Pfam" id="PF00724"/>
    </source>
</evidence>
<feature type="domain" description="FAD/NAD(P)-binding" evidence="11">
    <location>
        <begin position="387"/>
        <end position="668"/>
    </location>
</feature>
<accession>A0ABU5DTX8</accession>
<dbReference type="PRINTS" id="PR00411">
    <property type="entry name" value="PNDRDTASEI"/>
</dbReference>
<dbReference type="InterPro" id="IPR001155">
    <property type="entry name" value="OxRdtase_FMN_N"/>
</dbReference>
<keyword evidence="9" id="KW-0411">Iron-sulfur</keyword>
<dbReference type="PANTHER" id="PTHR42917:SF2">
    <property type="entry name" value="2,4-DIENOYL-COA REDUCTASE [(2E)-ENOYL-COA-PRODUCING]"/>
    <property type="match status" value="1"/>
</dbReference>
<evidence type="ECO:0000256" key="8">
    <source>
        <dbReference type="ARBA" id="ARBA00023004"/>
    </source>
</evidence>
<proteinExistence type="inferred from homology"/>
<dbReference type="InterPro" id="IPR036188">
    <property type="entry name" value="FAD/NAD-bd_sf"/>
</dbReference>
<evidence type="ECO:0000259" key="11">
    <source>
        <dbReference type="Pfam" id="PF07992"/>
    </source>
</evidence>